<protein>
    <submittedName>
        <fullName evidence="1">Uncharacterized protein</fullName>
    </submittedName>
</protein>
<dbReference type="EMBL" id="VTOW01000001">
    <property type="protein sequence ID" value="NKE69804.1"/>
    <property type="molecule type" value="Genomic_DNA"/>
</dbReference>
<dbReference type="AlphaFoldDB" id="A0A7X6I9Y9"/>
<keyword evidence="2" id="KW-1185">Reference proteome</keyword>
<organism evidence="1 2">
    <name type="scientific">Candidatus Manganitrophus noduliformans</name>
    <dbReference type="NCBI Taxonomy" id="2606439"/>
    <lineage>
        <taxon>Bacteria</taxon>
        <taxon>Pseudomonadati</taxon>
        <taxon>Nitrospirota</taxon>
        <taxon>Nitrospiria</taxon>
        <taxon>Candidatus Troglogloeales</taxon>
        <taxon>Candidatus Manganitrophaceae</taxon>
        <taxon>Candidatus Manganitrophus</taxon>
    </lineage>
</organism>
<evidence type="ECO:0000313" key="1">
    <source>
        <dbReference type="EMBL" id="NKE69804.1"/>
    </source>
</evidence>
<accession>A0A7X6I9Y9</accession>
<proteinExistence type="predicted"/>
<name>A0A7X6I9Y9_9BACT</name>
<sequence>MIPKGGVGIEMIVYGGQEEVVDASEQLAQLQALFFSLEKEGFRDHDRIVELLIEWGVFESAVADALSPDFDSDGPLLRRLRQASLLIGHLFYRSARSAQFQTDDIPSRLGRALKDPLFSNLPPKIALRVPEGYAYYGLYPETYLESALRLVREVGPQPAVCIGIRSIGTSLSAVVAAPLEANGSSICSYTVRPRGHPFDRFLRLSSSLEKELAGKKGAYFLIIDEGPGLSGSSMTSVAEKLSEIGIADDRILLFPSWEPDGTRFRSEAARGCWPRHRKIATSFEEIFLNREKYFSSLPQGPFVDFSGGRWRSHVYQSELSYPPVQPQHERRKYLSLESKEKPRLLKFAGLGRYGRSKRERAERLAGAGWGPPVVGLVRGFLVTEYVEGAPVSGGEADSSLIETMARYLAFLRETFPVSRRRSFDEMIEMMRINLSEGLGKGWEGPLDRLGRFRSLFEKERPAAIDGRMFPHEWLQTSAGYLKTDGVDHHDDHFFPGGQEIAWDLAGCCVEFGFSVRDEERFLGRYQALANDPRLLDRLRFYKVAYLAYRLGYATLAAEALGPAPDAGRFKSLSLRYRAALLGELDAISLQPM</sequence>
<reference evidence="1 2" key="1">
    <citation type="journal article" date="2020" name="Nature">
        <title>Bacterial chemolithoautotrophy via manganese oxidation.</title>
        <authorList>
            <person name="Yu H."/>
            <person name="Leadbetter J.R."/>
        </authorList>
    </citation>
    <scope>NUCLEOTIDE SEQUENCE [LARGE SCALE GENOMIC DNA]</scope>
    <source>
        <strain evidence="1 2">Mn-1</strain>
    </source>
</reference>
<comment type="caution">
    <text evidence="1">The sequence shown here is derived from an EMBL/GenBank/DDBJ whole genome shotgun (WGS) entry which is preliminary data.</text>
</comment>
<dbReference type="Proteomes" id="UP000534783">
    <property type="component" value="Unassembled WGS sequence"/>
</dbReference>
<gene>
    <name evidence="1" type="ORF">MNODULE_03465</name>
</gene>
<dbReference type="RefSeq" id="WP_168058088.1">
    <property type="nucleotide sequence ID" value="NZ_VTOW01000001.1"/>
</dbReference>
<evidence type="ECO:0000313" key="2">
    <source>
        <dbReference type="Proteomes" id="UP000534783"/>
    </source>
</evidence>